<feature type="transmembrane region" description="Helical" evidence="12">
    <location>
        <begin position="386"/>
        <end position="409"/>
    </location>
</feature>
<dbReference type="Proteomes" id="UP001230220">
    <property type="component" value="Unassembled WGS sequence"/>
</dbReference>
<dbReference type="EMBL" id="JAUSUR010000006">
    <property type="protein sequence ID" value="MDQ0362288.1"/>
    <property type="molecule type" value="Genomic_DNA"/>
</dbReference>
<feature type="transmembrane region" description="Helical" evidence="12">
    <location>
        <begin position="182"/>
        <end position="200"/>
    </location>
</feature>
<dbReference type="InterPro" id="IPR036878">
    <property type="entry name" value="Glu_permease_IIB"/>
</dbReference>
<evidence type="ECO:0000256" key="9">
    <source>
        <dbReference type="ARBA" id="ARBA00022989"/>
    </source>
</evidence>
<evidence type="ECO:0000313" key="15">
    <source>
        <dbReference type="EMBL" id="MDQ0362288.1"/>
    </source>
</evidence>
<keyword evidence="5" id="KW-0808">Transferase</keyword>
<evidence type="ECO:0000259" key="13">
    <source>
        <dbReference type="PROSITE" id="PS51098"/>
    </source>
</evidence>
<dbReference type="InterPro" id="IPR003352">
    <property type="entry name" value="PTS_EIIC"/>
</dbReference>
<dbReference type="InterPro" id="IPR018113">
    <property type="entry name" value="PTrfase_EIIB_Cys"/>
</dbReference>
<keyword evidence="10 12" id="KW-0472">Membrane</keyword>
<dbReference type="Gene3D" id="3.30.1360.60">
    <property type="entry name" value="Glucose permease domain IIB"/>
    <property type="match status" value="1"/>
</dbReference>
<evidence type="ECO:0000313" key="16">
    <source>
        <dbReference type="Proteomes" id="UP001230220"/>
    </source>
</evidence>
<dbReference type="PANTHER" id="PTHR30175">
    <property type="entry name" value="PHOSPHOTRANSFERASE SYSTEM TRANSPORT PROTEIN"/>
    <property type="match status" value="1"/>
</dbReference>
<keyword evidence="6" id="KW-0598">Phosphotransferase system</keyword>
<feature type="transmembrane region" description="Helical" evidence="12">
    <location>
        <begin position="154"/>
        <end position="175"/>
    </location>
</feature>
<comment type="caution">
    <text evidence="15">The sequence shown here is derived from an EMBL/GenBank/DDBJ whole genome shotgun (WGS) entry which is preliminary data.</text>
</comment>
<dbReference type="PROSITE" id="PS51103">
    <property type="entry name" value="PTS_EIIC_TYPE_1"/>
    <property type="match status" value="1"/>
</dbReference>
<sequence length="477" mass="50644">MKYVEMSKEVLAGVGGLDNIKFVERCATRLRIHFYKKTKVDLEAIKKAEGVMGVVEKGGQVQLIIGPTVQEAYTDFLEVSGYNPSEHANNASKDDNEEPEVKNFSYYINVFGNFATGVFMPIIPALITGGLILAIKNLLVNYMGVGVESGTAQIMLAIFSAGFSMLPVWIGYTLASKLKMEPIMGAFLGAVLVSGSISGVEGLDFFGIAVPAVGYESSVMPIVFGVVFMYFVNKLLAKIIPEMFVFFLKPLLTMAIVVPVTLIILGPIGTELSGAVGNSMEAFMGFAGWLAVPVIAALYPYMVMLGLDKAVTVIMIESIATTGADNWVMVTGLVSNLCIGAAALAVALHIKNKKQKGLISSFGVTALCGVTEPAFYGSLIMRPKCLIGVAMGAVTGGLVAGIFGLQNYVVGGCPGLLTALFFLPEDGSMGNFILFWVVCAISIVVSFIATTVILKRTEKVDVSDEETEVVGDTVTAS</sequence>
<protein>
    <submittedName>
        <fullName evidence="15">PTS system beta-glucosides-specific IIC component</fullName>
    </submittedName>
</protein>
<feature type="domain" description="PTS EIIB type-1" evidence="13">
    <location>
        <begin position="4"/>
        <end position="86"/>
    </location>
</feature>
<keyword evidence="16" id="KW-1185">Reference proteome</keyword>
<feature type="transmembrane region" description="Helical" evidence="12">
    <location>
        <begin position="110"/>
        <end position="134"/>
    </location>
</feature>
<dbReference type="Pfam" id="PF02378">
    <property type="entry name" value="PTS_EIIC"/>
    <property type="match status" value="1"/>
</dbReference>
<feature type="transmembrane region" description="Helical" evidence="12">
    <location>
        <begin position="429"/>
        <end position="454"/>
    </location>
</feature>
<feature type="transmembrane region" description="Helical" evidence="12">
    <location>
        <begin position="359"/>
        <end position="379"/>
    </location>
</feature>
<feature type="domain" description="PTS EIIC type-1" evidence="14">
    <location>
        <begin position="113"/>
        <end position="469"/>
    </location>
</feature>
<evidence type="ECO:0000256" key="6">
    <source>
        <dbReference type="ARBA" id="ARBA00022683"/>
    </source>
</evidence>
<proteinExistence type="predicted"/>
<evidence type="ECO:0000256" key="10">
    <source>
        <dbReference type="ARBA" id="ARBA00023136"/>
    </source>
</evidence>
<dbReference type="InterPro" id="IPR013013">
    <property type="entry name" value="PTS_EIIC_1"/>
</dbReference>
<name>A0ABU0E6F9_9FIRM</name>
<reference evidence="15 16" key="1">
    <citation type="submission" date="2023-07" db="EMBL/GenBank/DDBJ databases">
        <title>Genomic Encyclopedia of Type Strains, Phase IV (KMG-IV): sequencing the most valuable type-strain genomes for metagenomic binning, comparative biology and taxonomic classification.</title>
        <authorList>
            <person name="Goeker M."/>
        </authorList>
    </citation>
    <scope>NUCLEOTIDE SEQUENCE [LARGE SCALE GENOMIC DNA]</scope>
    <source>
        <strain evidence="15 16">DSM 16784</strain>
    </source>
</reference>
<accession>A0ABU0E6F9</accession>
<keyword evidence="3" id="KW-1003">Cell membrane</keyword>
<keyword evidence="4" id="KW-0762">Sugar transport</keyword>
<dbReference type="PROSITE" id="PS51098">
    <property type="entry name" value="PTS_EIIB_TYPE_1"/>
    <property type="match status" value="1"/>
</dbReference>
<evidence type="ECO:0000256" key="5">
    <source>
        <dbReference type="ARBA" id="ARBA00022679"/>
    </source>
</evidence>
<evidence type="ECO:0000256" key="7">
    <source>
        <dbReference type="ARBA" id="ARBA00022692"/>
    </source>
</evidence>
<evidence type="ECO:0000256" key="4">
    <source>
        <dbReference type="ARBA" id="ARBA00022597"/>
    </source>
</evidence>
<keyword evidence="2" id="KW-0813">Transport</keyword>
<keyword evidence="9 12" id="KW-1133">Transmembrane helix</keyword>
<evidence type="ECO:0000256" key="2">
    <source>
        <dbReference type="ARBA" id="ARBA00022448"/>
    </source>
</evidence>
<feature type="transmembrane region" description="Helical" evidence="12">
    <location>
        <begin position="286"/>
        <end position="307"/>
    </location>
</feature>
<evidence type="ECO:0000256" key="8">
    <source>
        <dbReference type="ARBA" id="ARBA00022777"/>
    </source>
</evidence>
<comment type="subcellular location">
    <subcellularLocation>
        <location evidence="1">Cell membrane</location>
        <topology evidence="1">Multi-pass membrane protein</topology>
    </subcellularLocation>
</comment>
<feature type="transmembrane region" description="Helical" evidence="12">
    <location>
        <begin position="327"/>
        <end position="347"/>
    </location>
</feature>
<evidence type="ECO:0000256" key="12">
    <source>
        <dbReference type="SAM" id="Phobius"/>
    </source>
</evidence>
<evidence type="ECO:0000259" key="14">
    <source>
        <dbReference type="PROSITE" id="PS51103"/>
    </source>
</evidence>
<dbReference type="PANTHER" id="PTHR30175:SF1">
    <property type="entry name" value="PTS SYSTEM ARBUTIN-, CELLOBIOSE-, AND SALICIN-SPECIFIC EIIBC COMPONENT-RELATED"/>
    <property type="match status" value="1"/>
</dbReference>
<dbReference type="Pfam" id="PF00367">
    <property type="entry name" value="PTS_EIIB"/>
    <property type="match status" value="1"/>
</dbReference>
<feature type="transmembrane region" description="Helical" evidence="12">
    <location>
        <begin position="212"/>
        <end position="232"/>
    </location>
</feature>
<evidence type="ECO:0000256" key="3">
    <source>
        <dbReference type="ARBA" id="ARBA00022475"/>
    </source>
</evidence>
<gene>
    <name evidence="15" type="ORF">J2S15_003042</name>
</gene>
<dbReference type="CDD" id="cd00212">
    <property type="entry name" value="PTS_IIB_glc"/>
    <property type="match status" value="1"/>
</dbReference>
<keyword evidence="7 12" id="KW-0812">Transmembrane</keyword>
<organism evidence="15 16">
    <name type="scientific">Breznakia pachnodae</name>
    <dbReference type="NCBI Taxonomy" id="265178"/>
    <lineage>
        <taxon>Bacteria</taxon>
        <taxon>Bacillati</taxon>
        <taxon>Bacillota</taxon>
        <taxon>Erysipelotrichia</taxon>
        <taxon>Erysipelotrichales</taxon>
        <taxon>Erysipelotrichaceae</taxon>
        <taxon>Breznakia</taxon>
    </lineage>
</organism>
<evidence type="ECO:0000256" key="1">
    <source>
        <dbReference type="ARBA" id="ARBA00004651"/>
    </source>
</evidence>
<dbReference type="InterPro" id="IPR001996">
    <property type="entry name" value="PTS_IIB_1"/>
</dbReference>
<dbReference type="InterPro" id="IPR050558">
    <property type="entry name" value="PTS_Sugar-Specific_Components"/>
</dbReference>
<dbReference type="RefSeq" id="WP_307409766.1">
    <property type="nucleotide sequence ID" value="NZ_JAUSUR010000006.1"/>
</dbReference>
<dbReference type="SUPFAM" id="SSF55604">
    <property type="entry name" value="Glucose permease domain IIB"/>
    <property type="match status" value="1"/>
</dbReference>
<keyword evidence="8" id="KW-0418">Kinase</keyword>
<feature type="active site" description="Phosphocysteine intermediate; for EIIB activity" evidence="11">
    <location>
        <position position="26"/>
    </location>
</feature>
<evidence type="ECO:0000256" key="11">
    <source>
        <dbReference type="PROSITE-ProRule" id="PRU00421"/>
    </source>
</evidence>
<feature type="transmembrane region" description="Helical" evidence="12">
    <location>
        <begin position="244"/>
        <end position="266"/>
    </location>
</feature>